<evidence type="ECO:0000313" key="2">
    <source>
        <dbReference type="EMBL" id="QGZ29221.1"/>
    </source>
</evidence>
<dbReference type="AlphaFoldDB" id="A0A6I6LSD6"/>
<feature type="compositionally biased region" description="Polar residues" evidence="1">
    <location>
        <begin position="108"/>
        <end position="126"/>
    </location>
</feature>
<reference evidence="2 3" key="1">
    <citation type="submission" date="2019-12" db="EMBL/GenBank/DDBJ databases">
        <title>Complete genome sequence of Pseudomonas stutzeri.</title>
        <authorList>
            <person name="Lim S.R."/>
            <person name="Kim J.H."/>
        </authorList>
    </citation>
    <scope>NUCLEOTIDE SEQUENCE [LARGE SCALE GENOMIC DNA]</scope>
    <source>
        <strain evidence="2 3">PM101005</strain>
    </source>
</reference>
<proteinExistence type="predicted"/>
<organism evidence="2 3">
    <name type="scientific">Stutzerimonas stutzeri</name>
    <name type="common">Pseudomonas stutzeri</name>
    <dbReference type="NCBI Taxonomy" id="316"/>
    <lineage>
        <taxon>Bacteria</taxon>
        <taxon>Pseudomonadati</taxon>
        <taxon>Pseudomonadota</taxon>
        <taxon>Gammaproteobacteria</taxon>
        <taxon>Pseudomonadales</taxon>
        <taxon>Pseudomonadaceae</taxon>
        <taxon>Stutzerimonas</taxon>
    </lineage>
</organism>
<dbReference type="RefSeq" id="WP_158186806.1">
    <property type="nucleotide sequence ID" value="NZ_CP046902.1"/>
</dbReference>
<dbReference type="Proteomes" id="UP000438983">
    <property type="component" value="Chromosome"/>
</dbReference>
<dbReference type="PANTHER" id="PTHR33840">
    <property type="match status" value="1"/>
</dbReference>
<dbReference type="Pfam" id="PF05488">
    <property type="entry name" value="PAAR_motif"/>
    <property type="match status" value="1"/>
</dbReference>
<dbReference type="CDD" id="cd14744">
    <property type="entry name" value="PAAR_CT_2"/>
    <property type="match status" value="1"/>
</dbReference>
<sequence length="608" mass="66110">MRRYHITVGSPTTAGGSVVTGWERSTLNGKHLAREGDTVACPACGATGTIACTGPRHEETFEGRLAALEGDLCLCKCSPPPRLVANQTLRYQTLGDSPASRAGAPFASPQTAPVGSQQAAPQTESHGLQEEEEEEEELTGITLRLGLFFDGTGNNQSNSEAAAGCRPRDVGLTDEEAEDIRQRCVEYGFDAEGNVPDNSYGNHVTNIARLHGLYPDQADEPLPAGADSAHLAVYIEGIGTLSGGPDSLYGKATGRGATGVVARVEQTPGLILDQLRRLQVANPDVQIRRIEIDLFGFSRGAAAARHCANDLLRGADSLLAKAIPAGTVGLVNGFSWRHKRDFELNFIGLFDTVAAIFDPWSGDLSPANAANPGLELRLAPGCARKVVHLVANTEWRHNFPLVKTDNDIQAPGAHSDLGGGYPPVVQETILLDKPLSNLVSRNTAEEDTAVYQLRQLLEQDMPLLQDYVQRMEVYTWSVDQPYDRRDHLPPQKRVYAAARSIREVRGELSLVYLRVMWDLAVRAGVAFEPILDTPDFALPEELQPISEKFRAQALGDSTVDLTAEEAALLRRRYIHLSAHWNASHNSALEVLFINRPAENALRKVYPNA</sequence>
<protein>
    <submittedName>
        <fullName evidence="2">Type IV secretion protein Rhs</fullName>
    </submittedName>
</protein>
<evidence type="ECO:0000313" key="3">
    <source>
        <dbReference type="Proteomes" id="UP000438983"/>
    </source>
</evidence>
<dbReference type="InterPro" id="IPR008727">
    <property type="entry name" value="PAAR_motif"/>
</dbReference>
<evidence type="ECO:0000256" key="1">
    <source>
        <dbReference type="SAM" id="MobiDB-lite"/>
    </source>
</evidence>
<accession>A0A6I6LSD6</accession>
<dbReference type="OrthoDB" id="4378831at2"/>
<dbReference type="PANTHER" id="PTHR33840:SF1">
    <property type="entry name" value="TLE1 PHOSPHOLIPASE DOMAIN-CONTAINING PROTEIN"/>
    <property type="match status" value="1"/>
</dbReference>
<name>A0A6I6LSD6_STUST</name>
<feature type="region of interest" description="Disordered" evidence="1">
    <location>
        <begin position="95"/>
        <end position="139"/>
    </location>
</feature>
<dbReference type="EMBL" id="CP046902">
    <property type="protein sequence ID" value="QGZ29221.1"/>
    <property type="molecule type" value="Genomic_DNA"/>
</dbReference>
<gene>
    <name evidence="2" type="ORF">GQA94_03750</name>
</gene>